<feature type="domain" description="DinB-like" evidence="1">
    <location>
        <begin position="4"/>
        <end position="153"/>
    </location>
</feature>
<name>A0A4R2RXW2_9BACL</name>
<dbReference type="InterPro" id="IPR024775">
    <property type="entry name" value="DinB-like"/>
</dbReference>
<dbReference type="Proteomes" id="UP000294746">
    <property type="component" value="Unassembled WGS sequence"/>
</dbReference>
<evidence type="ECO:0000259" key="1">
    <source>
        <dbReference type="Pfam" id="PF12867"/>
    </source>
</evidence>
<dbReference type="SUPFAM" id="SSF109854">
    <property type="entry name" value="DinB/YfiT-like putative metalloenzymes"/>
    <property type="match status" value="1"/>
</dbReference>
<dbReference type="InterPro" id="IPR034660">
    <property type="entry name" value="DinB/YfiT-like"/>
</dbReference>
<organism evidence="2 3">
    <name type="scientific">Baia soyae</name>
    <dbReference type="NCBI Taxonomy" id="1544746"/>
    <lineage>
        <taxon>Bacteria</taxon>
        <taxon>Bacillati</taxon>
        <taxon>Bacillota</taxon>
        <taxon>Bacilli</taxon>
        <taxon>Bacillales</taxon>
        <taxon>Thermoactinomycetaceae</taxon>
        <taxon>Baia</taxon>
    </lineage>
</organism>
<accession>A0A4R2RXW2</accession>
<gene>
    <name evidence="2" type="ORF">EDD57_10955</name>
</gene>
<dbReference type="EMBL" id="SLXV01000009">
    <property type="protein sequence ID" value="TCP69396.1"/>
    <property type="molecule type" value="Genomic_DNA"/>
</dbReference>
<protein>
    <submittedName>
        <fullName evidence="2">DinB family protein</fullName>
    </submittedName>
</protein>
<dbReference type="AlphaFoldDB" id="A0A4R2RXW2"/>
<evidence type="ECO:0000313" key="3">
    <source>
        <dbReference type="Proteomes" id="UP000294746"/>
    </source>
</evidence>
<reference evidence="2 3" key="1">
    <citation type="submission" date="2019-03" db="EMBL/GenBank/DDBJ databases">
        <title>Genomic Encyclopedia of Type Strains, Phase IV (KMG-IV): sequencing the most valuable type-strain genomes for metagenomic binning, comparative biology and taxonomic classification.</title>
        <authorList>
            <person name="Goeker M."/>
        </authorList>
    </citation>
    <scope>NUCLEOTIDE SEQUENCE [LARGE SCALE GENOMIC DNA]</scope>
    <source>
        <strain evidence="2 3">DSM 46831</strain>
    </source>
</reference>
<dbReference type="Gene3D" id="1.20.120.450">
    <property type="entry name" value="dinb family like domain"/>
    <property type="match status" value="1"/>
</dbReference>
<comment type="caution">
    <text evidence="2">The sequence shown here is derived from an EMBL/GenBank/DDBJ whole genome shotgun (WGS) entry which is preliminary data.</text>
</comment>
<sequence length="161" mass="18786">MTYLEQIRTALLEELASLSDEQLNEKTDSSTWSIAQVLEHLVLTEGFIFSMISKVARENKLTDIPDKPIHFVADRSRKVQAPDSLTPKKDYYAKEELVQKLEQTRKQTDAFMEEYSEEDLRKRSMVHPAFGDLNLMQYVEFFGHHEARHLAQIREIKETIA</sequence>
<proteinExistence type="predicted"/>
<dbReference type="Pfam" id="PF12867">
    <property type="entry name" value="DinB_2"/>
    <property type="match status" value="1"/>
</dbReference>
<keyword evidence="3" id="KW-1185">Reference proteome</keyword>
<evidence type="ECO:0000313" key="2">
    <source>
        <dbReference type="EMBL" id="TCP69396.1"/>
    </source>
</evidence>
<dbReference type="RefSeq" id="WP_165873671.1">
    <property type="nucleotide sequence ID" value="NZ_SLXV01000009.1"/>
</dbReference>